<accession>A0A9P0C4D0</accession>
<feature type="region of interest" description="Disordered" evidence="1">
    <location>
        <begin position="1"/>
        <end position="22"/>
    </location>
</feature>
<dbReference type="Pfam" id="PF06031">
    <property type="entry name" value="SERTA"/>
    <property type="match status" value="1"/>
</dbReference>
<dbReference type="InterPro" id="IPR009263">
    <property type="entry name" value="SERTA_dom"/>
</dbReference>
<sequence length="306" mass="33870">MCKLSSADPGNQNLVSDSGMKSENLSSLDDLLEPLHGCKAPKDEDFFVPTCTMNRPTMLSAKYLEKEERRKVLKISVNKLKKIEDPESSLRRSVLINNTMKRLQRETREEKQRTAAHKRATYLTPRTSTVDATQLSDITNLPSSALPTTTTLPGGRTERLEAPAPASRCAAGRKRSLDDIDDCDVTDVLSQFYMPPTPRLLTSISDDEDEELNVVDIDCPCPSPKKPRLDSTEFLSDLSDSSSFRSSLGSSLRSSDLRDFPMSDPDLLLEPSLQCQSQSSYSCGHSSVFSDIQSVVFHSLIASLET</sequence>
<feature type="compositionally biased region" description="Low complexity" evidence="1">
    <location>
        <begin position="238"/>
        <end position="254"/>
    </location>
</feature>
<dbReference type="PROSITE" id="PS51053">
    <property type="entry name" value="SERTA"/>
    <property type="match status" value="1"/>
</dbReference>
<feature type="region of interest" description="Disordered" evidence="1">
    <location>
        <begin position="238"/>
        <end position="257"/>
    </location>
</feature>
<dbReference type="PANTHER" id="PTHR16277">
    <property type="entry name" value="CELL DIVISION CYCLE ASSOCIATED PROTEIN 4/SERTA DOMAIN-CONTAINING PROTEIN 2"/>
    <property type="match status" value="1"/>
</dbReference>
<evidence type="ECO:0000313" key="3">
    <source>
        <dbReference type="EMBL" id="CAH0768311.1"/>
    </source>
</evidence>
<evidence type="ECO:0000256" key="1">
    <source>
        <dbReference type="SAM" id="MobiDB-lite"/>
    </source>
</evidence>
<dbReference type="GO" id="GO:0005634">
    <property type="term" value="C:nucleus"/>
    <property type="evidence" value="ECO:0007669"/>
    <property type="project" value="TreeGrafter"/>
</dbReference>
<organism evidence="3 4">
    <name type="scientific">Bemisia tabaci</name>
    <name type="common">Sweetpotato whitefly</name>
    <name type="synonym">Aleurodes tabaci</name>
    <dbReference type="NCBI Taxonomy" id="7038"/>
    <lineage>
        <taxon>Eukaryota</taxon>
        <taxon>Metazoa</taxon>
        <taxon>Ecdysozoa</taxon>
        <taxon>Arthropoda</taxon>
        <taxon>Hexapoda</taxon>
        <taxon>Insecta</taxon>
        <taxon>Pterygota</taxon>
        <taxon>Neoptera</taxon>
        <taxon>Paraneoptera</taxon>
        <taxon>Hemiptera</taxon>
        <taxon>Sternorrhyncha</taxon>
        <taxon>Aleyrodoidea</taxon>
        <taxon>Aleyrodidae</taxon>
        <taxon>Aleyrodinae</taxon>
        <taxon>Bemisia</taxon>
    </lineage>
</organism>
<reference evidence="3" key="1">
    <citation type="submission" date="2021-12" db="EMBL/GenBank/DDBJ databases">
        <authorList>
            <person name="King R."/>
        </authorList>
    </citation>
    <scope>NUCLEOTIDE SEQUENCE</scope>
</reference>
<feature type="region of interest" description="Disordered" evidence="1">
    <location>
        <begin position="140"/>
        <end position="167"/>
    </location>
</feature>
<proteinExistence type="predicted"/>
<evidence type="ECO:0000313" key="4">
    <source>
        <dbReference type="Proteomes" id="UP001152759"/>
    </source>
</evidence>
<keyword evidence="4" id="KW-1185">Reference proteome</keyword>
<evidence type="ECO:0000259" key="2">
    <source>
        <dbReference type="PROSITE" id="PS51053"/>
    </source>
</evidence>
<feature type="domain" description="SERTA" evidence="2">
    <location>
        <begin position="65"/>
        <end position="111"/>
    </location>
</feature>
<protein>
    <recommendedName>
        <fullName evidence="2">SERTA domain-containing protein</fullName>
    </recommendedName>
</protein>
<gene>
    <name evidence="3" type="ORF">BEMITA_LOCUS5466</name>
</gene>
<dbReference type="InterPro" id="IPR052262">
    <property type="entry name" value="E2F-SERTA_domain_protein"/>
</dbReference>
<dbReference type="EMBL" id="OU963864">
    <property type="protein sequence ID" value="CAH0768311.1"/>
    <property type="molecule type" value="Genomic_DNA"/>
</dbReference>
<dbReference type="KEGG" id="btab:109044208"/>
<dbReference type="AlphaFoldDB" id="A0A9P0C4D0"/>
<dbReference type="PANTHER" id="PTHR16277:SF7">
    <property type="entry name" value="RE12330P"/>
    <property type="match status" value="1"/>
</dbReference>
<feature type="compositionally biased region" description="Low complexity" evidence="1">
    <location>
        <begin position="146"/>
        <end position="155"/>
    </location>
</feature>
<name>A0A9P0C4D0_BEMTA</name>
<dbReference type="Proteomes" id="UP001152759">
    <property type="component" value="Chromosome 3"/>
</dbReference>
<feature type="compositionally biased region" description="Polar residues" evidence="1">
    <location>
        <begin position="8"/>
        <end position="22"/>
    </location>
</feature>